<dbReference type="PANTHER" id="PTHR43135">
    <property type="entry name" value="ALPHA-D-RIBOSE 1-METHYLPHOSPHONATE 5-TRIPHOSPHATE DIPHOSPHATASE"/>
    <property type="match status" value="1"/>
</dbReference>
<dbReference type="InterPro" id="IPR032466">
    <property type="entry name" value="Metal_Hydrolase"/>
</dbReference>
<dbReference type="GO" id="GO:0016810">
    <property type="term" value="F:hydrolase activity, acting on carbon-nitrogen (but not peptide) bonds"/>
    <property type="evidence" value="ECO:0007669"/>
    <property type="project" value="InterPro"/>
</dbReference>
<dbReference type="RefSeq" id="WP_179705551.1">
    <property type="nucleotide sequence ID" value="NZ_JACCAU010000001.1"/>
</dbReference>
<protein>
    <submittedName>
        <fullName evidence="2">Imidazolonepropionase-like amidohydrolase</fullName>
    </submittedName>
</protein>
<dbReference type="Pfam" id="PF01979">
    <property type="entry name" value="Amidohydro_1"/>
    <property type="match status" value="1"/>
</dbReference>
<evidence type="ECO:0000313" key="3">
    <source>
        <dbReference type="Proteomes" id="UP000572540"/>
    </source>
</evidence>
<keyword evidence="2" id="KW-0378">Hydrolase</keyword>
<organism evidence="2 3">
    <name type="scientific">Paraburkholderia bryophila</name>
    <dbReference type="NCBI Taxonomy" id="420952"/>
    <lineage>
        <taxon>Bacteria</taxon>
        <taxon>Pseudomonadati</taxon>
        <taxon>Pseudomonadota</taxon>
        <taxon>Betaproteobacteria</taxon>
        <taxon>Burkholderiales</taxon>
        <taxon>Burkholderiaceae</taxon>
        <taxon>Paraburkholderia</taxon>
    </lineage>
</organism>
<dbReference type="Gene3D" id="2.30.40.10">
    <property type="entry name" value="Urease, subunit C, domain 1"/>
    <property type="match status" value="1"/>
</dbReference>
<dbReference type="Gene3D" id="3.20.20.140">
    <property type="entry name" value="Metal-dependent hydrolases"/>
    <property type="match status" value="1"/>
</dbReference>
<feature type="domain" description="Amidohydrolase-related" evidence="1">
    <location>
        <begin position="56"/>
        <end position="408"/>
    </location>
</feature>
<dbReference type="Proteomes" id="UP000572540">
    <property type="component" value="Unassembled WGS sequence"/>
</dbReference>
<sequence>MKPQLFTNVKIFDGTGAPTFIGEVLVEGNLICTVAPGNGSIARESYYDVIDGKGMTLMPGLVEAHAHVTYSNMAKFNELGQIPLEEHTLLTLQNVKLMLDSGFTSLYSAASAKFRLEVAIRNAIDSGKFPGPRMRAASPELVATGGLGDERQYHMHHQGFEVIADGTDEVRRTVRTLVREGVDTVKVNISGDPFYGRHGFGHRLSYTEAEVAAAAEEAHMRGAWLSCHARADDSVKLALKYGFRVIYHCDFIEGETYDLLEAKRDSVFLAPAIGAIYTAAYEAEAWGITKEFAESRELFAMIEGCPKVYGELKKRGLRILPGGDYGFAWNPIGTNARDLEHFVNILGFTPAESLMAATKWGGEIMDIPNLGLISDGYLADLLLVDGDPVENIKLLQDRDNIKVVMKDGVYYKRLIKTAGMLEQLNAREAFA</sequence>
<name>A0A7Z0B3R7_9BURK</name>
<reference evidence="2 3" key="1">
    <citation type="submission" date="2020-07" db="EMBL/GenBank/DDBJ databases">
        <title>Exploring microbial biodiversity for novel pathways involved in the catabolism of aromatic compounds derived from lignin.</title>
        <authorList>
            <person name="Elkins J."/>
        </authorList>
    </citation>
    <scope>NUCLEOTIDE SEQUENCE [LARGE SCALE GENOMIC DNA]</scope>
    <source>
        <strain evidence="2 3">H2C3B</strain>
    </source>
</reference>
<accession>A0A7Z0B3R7</accession>
<dbReference type="SUPFAM" id="SSF51556">
    <property type="entry name" value="Metallo-dependent hydrolases"/>
    <property type="match status" value="1"/>
</dbReference>
<dbReference type="EMBL" id="JACCAU010000001">
    <property type="protein sequence ID" value="NYH19293.1"/>
    <property type="molecule type" value="Genomic_DNA"/>
</dbReference>
<dbReference type="SUPFAM" id="SSF51338">
    <property type="entry name" value="Composite domain of metallo-dependent hydrolases"/>
    <property type="match status" value="1"/>
</dbReference>
<dbReference type="InterPro" id="IPR011059">
    <property type="entry name" value="Metal-dep_hydrolase_composite"/>
</dbReference>
<dbReference type="AlphaFoldDB" id="A0A7Z0B3R7"/>
<dbReference type="InterPro" id="IPR006680">
    <property type="entry name" value="Amidohydro-rel"/>
</dbReference>
<comment type="caution">
    <text evidence="2">The sequence shown here is derived from an EMBL/GenBank/DDBJ whole genome shotgun (WGS) entry which is preliminary data.</text>
</comment>
<proteinExistence type="predicted"/>
<evidence type="ECO:0000313" key="2">
    <source>
        <dbReference type="EMBL" id="NYH19293.1"/>
    </source>
</evidence>
<dbReference type="InterPro" id="IPR051781">
    <property type="entry name" value="Metallo-dep_Hydrolase"/>
</dbReference>
<gene>
    <name evidence="2" type="ORF">GGD41_006521</name>
</gene>
<evidence type="ECO:0000259" key="1">
    <source>
        <dbReference type="Pfam" id="PF01979"/>
    </source>
</evidence>
<dbReference type="PANTHER" id="PTHR43135:SF3">
    <property type="entry name" value="ALPHA-D-RIBOSE 1-METHYLPHOSPHONATE 5-TRIPHOSPHATE DIPHOSPHATASE"/>
    <property type="match status" value="1"/>
</dbReference>